<dbReference type="GO" id="GO:0006487">
    <property type="term" value="P:protein N-linked glycosylation"/>
    <property type="evidence" value="ECO:0007669"/>
    <property type="project" value="TreeGrafter"/>
</dbReference>
<keyword evidence="6" id="KW-1185">Reference proteome</keyword>
<keyword evidence="2" id="KW-0328">Glycosyltransferase</keyword>
<dbReference type="GO" id="GO:0016757">
    <property type="term" value="F:glycosyltransferase activity"/>
    <property type="evidence" value="ECO:0007669"/>
    <property type="project" value="UniProtKB-KW"/>
</dbReference>
<dbReference type="PANTHER" id="PTHR31306">
    <property type="entry name" value="ALPHA-1,6-MANNOSYLTRANSFERASE MNN11-RELATED"/>
    <property type="match status" value="1"/>
</dbReference>
<keyword evidence="4" id="KW-0812">Transmembrane</keyword>
<reference evidence="5 6" key="1">
    <citation type="journal article" date="2014" name="Mol. Plant">
        <title>Chromosome Scale Genome Assembly and Transcriptome Profiling of Nannochloropsis gaditana in Nitrogen Depletion.</title>
        <authorList>
            <person name="Corteggiani Carpinelli E."/>
            <person name="Telatin A."/>
            <person name="Vitulo N."/>
            <person name="Forcato C."/>
            <person name="D'Angelo M."/>
            <person name="Schiavon R."/>
            <person name="Vezzi A."/>
            <person name="Giacometti G.M."/>
            <person name="Morosinotto T."/>
            <person name="Valle G."/>
        </authorList>
    </citation>
    <scope>NUCLEOTIDE SEQUENCE [LARGE SCALE GENOMIC DNA]</scope>
    <source>
        <strain evidence="5 6">B-31</strain>
    </source>
</reference>
<comment type="similarity">
    <text evidence="1">Belongs to the glycosyltransferase 34 family.</text>
</comment>
<protein>
    <submittedName>
        <fullName evidence="5">Galactosyl transferase gma12 mnn10 family protein</fullName>
    </submittedName>
</protein>
<dbReference type="InterPro" id="IPR008630">
    <property type="entry name" value="Glyco_trans_34"/>
</dbReference>
<name>W7TTN4_9STRA</name>
<evidence type="ECO:0000313" key="5">
    <source>
        <dbReference type="EMBL" id="EWM30575.1"/>
    </source>
</evidence>
<evidence type="ECO:0000256" key="2">
    <source>
        <dbReference type="ARBA" id="ARBA00022676"/>
    </source>
</evidence>
<dbReference type="PANTHER" id="PTHR31306:SF4">
    <property type="entry name" value="ALPHA-1,2-GALACTOSYLTRANSFERASE"/>
    <property type="match status" value="1"/>
</dbReference>
<dbReference type="OrthoDB" id="407658at2759"/>
<dbReference type="GO" id="GO:0000139">
    <property type="term" value="C:Golgi membrane"/>
    <property type="evidence" value="ECO:0007669"/>
    <property type="project" value="TreeGrafter"/>
</dbReference>
<gene>
    <name evidence="5" type="ORF">Naga_100033g40</name>
</gene>
<evidence type="ECO:0000256" key="1">
    <source>
        <dbReference type="ARBA" id="ARBA00005664"/>
    </source>
</evidence>
<evidence type="ECO:0000256" key="3">
    <source>
        <dbReference type="ARBA" id="ARBA00022679"/>
    </source>
</evidence>
<sequence>MCMFVLSHGILPSILFLSPFFPARLGNHSMNSPYPFRWLSALIKMRRRLCVKYGSVVLITAITMGLLWNYHATLAYRTMSFSAADGRNYRSWNGTFQFLRPQWQTFAGFIDRCAEFDGSEHDPNEKVRVKRIYSIFASPGPSFDAATTALNDYAHVAEENREQPPNRRATFSCLPWIHADAPVLMHGPPRIAIATLSTADYVNNSAVSLSLIDKKKYCDHHGYDLHIIRKTSTKRAAAWSKLPGILSLLDQYDWVVSLDADTVIYDHSIRLEEFLDPHHDLIVGLDGNGVNSGVFFLRNSTWSKVLLTEAWTITNEKMSNIWWEQAAIMRLLQSEGIRNHVKYSPQMHFNSYVTSQGHVKMDENGGRGPFIVHFAGLGPAKWDMLLDVYAQRRNVENQDMTKE</sequence>
<dbReference type="Gene3D" id="3.90.550.10">
    <property type="entry name" value="Spore Coat Polysaccharide Biosynthesis Protein SpsA, Chain A"/>
    <property type="match status" value="1"/>
</dbReference>
<keyword evidence="4" id="KW-1133">Transmembrane helix</keyword>
<keyword evidence="3 5" id="KW-0808">Transferase</keyword>
<comment type="caution">
    <text evidence="5">The sequence shown here is derived from an EMBL/GenBank/DDBJ whole genome shotgun (WGS) entry which is preliminary data.</text>
</comment>
<feature type="transmembrane region" description="Helical" evidence="4">
    <location>
        <begin position="53"/>
        <end position="70"/>
    </location>
</feature>
<dbReference type="EMBL" id="AZIL01000030">
    <property type="protein sequence ID" value="EWM30575.1"/>
    <property type="molecule type" value="Genomic_DNA"/>
</dbReference>
<evidence type="ECO:0000313" key="6">
    <source>
        <dbReference type="Proteomes" id="UP000019335"/>
    </source>
</evidence>
<accession>W7TTN4</accession>
<dbReference type="SUPFAM" id="SSF53448">
    <property type="entry name" value="Nucleotide-diphospho-sugar transferases"/>
    <property type="match status" value="1"/>
</dbReference>
<evidence type="ECO:0000256" key="4">
    <source>
        <dbReference type="SAM" id="Phobius"/>
    </source>
</evidence>
<keyword evidence="4" id="KW-0472">Membrane</keyword>
<dbReference type="AlphaFoldDB" id="W7TTN4"/>
<dbReference type="Proteomes" id="UP000019335">
    <property type="component" value="Chromosome 1"/>
</dbReference>
<organism evidence="5 6">
    <name type="scientific">Nannochloropsis gaditana</name>
    <dbReference type="NCBI Taxonomy" id="72520"/>
    <lineage>
        <taxon>Eukaryota</taxon>
        <taxon>Sar</taxon>
        <taxon>Stramenopiles</taxon>
        <taxon>Ochrophyta</taxon>
        <taxon>Eustigmatophyceae</taxon>
        <taxon>Eustigmatales</taxon>
        <taxon>Monodopsidaceae</taxon>
        <taxon>Nannochloropsis</taxon>
    </lineage>
</organism>
<dbReference type="Pfam" id="PF05637">
    <property type="entry name" value="Glyco_transf_34"/>
    <property type="match status" value="2"/>
</dbReference>
<dbReference type="InterPro" id="IPR029044">
    <property type="entry name" value="Nucleotide-diphossugar_trans"/>
</dbReference>
<proteinExistence type="inferred from homology"/>